<evidence type="ECO:0000313" key="1">
    <source>
        <dbReference type="EMBL" id="MCQ4120441.1"/>
    </source>
</evidence>
<dbReference type="RefSeq" id="WP_255969796.1">
    <property type="nucleotide sequence ID" value="NZ_JANFQF010000011.1"/>
</dbReference>
<dbReference type="Proteomes" id="UP001524501">
    <property type="component" value="Unassembled WGS sequence"/>
</dbReference>
<evidence type="ECO:0000313" key="2">
    <source>
        <dbReference type="Proteomes" id="UP001524501"/>
    </source>
</evidence>
<name>A0ABT1QDT5_9NOCA</name>
<gene>
    <name evidence="1" type="ORF">NOF53_14895</name>
</gene>
<proteinExistence type="predicted"/>
<reference evidence="1 2" key="1">
    <citation type="submission" date="2022-07" db="EMBL/GenBank/DDBJ databases">
        <title>Degradation activity of malathion, p-nitrophenol and potential low-temperature adaptation strategy of Rhodococcus sp. FXJ9.536.</title>
        <authorList>
            <person name="Huang J."/>
            <person name="Huang Y."/>
        </authorList>
    </citation>
    <scope>NUCLEOTIDE SEQUENCE [LARGE SCALE GENOMIC DNA]</scope>
    <source>
        <strain evidence="1 2">FXJ9.536</strain>
    </source>
</reference>
<comment type="caution">
    <text evidence="1">The sequence shown here is derived from an EMBL/GenBank/DDBJ whole genome shotgun (WGS) entry which is preliminary data.</text>
</comment>
<keyword evidence="2" id="KW-1185">Reference proteome</keyword>
<accession>A0ABT1QDT5</accession>
<dbReference type="EMBL" id="JANFQF010000011">
    <property type="protein sequence ID" value="MCQ4120441.1"/>
    <property type="molecule type" value="Genomic_DNA"/>
</dbReference>
<sequence>MSRPLVQRLAPDVVLLTGPAVEAVRFAVAVALAARRRNGLPVPAHLAVIAAELAAGGQTDAKALVNSNTRSQTTRWITTEEAAKMLGCSNRQARRKAPALGGQLHAGRWMLDHQAVTEHLEGRKAA</sequence>
<organism evidence="1 2">
    <name type="scientific">Rhodococcus tibetensis</name>
    <dbReference type="NCBI Taxonomy" id="2965064"/>
    <lineage>
        <taxon>Bacteria</taxon>
        <taxon>Bacillati</taxon>
        <taxon>Actinomycetota</taxon>
        <taxon>Actinomycetes</taxon>
        <taxon>Mycobacteriales</taxon>
        <taxon>Nocardiaceae</taxon>
        <taxon>Rhodococcus</taxon>
    </lineage>
</organism>
<protein>
    <submittedName>
        <fullName evidence="1">Helix-turn-helix domain-containing protein</fullName>
    </submittedName>
</protein>